<dbReference type="EMBL" id="CAJMXA010001798">
    <property type="protein sequence ID" value="CAE6469898.1"/>
    <property type="molecule type" value="Genomic_DNA"/>
</dbReference>
<evidence type="ECO:0000313" key="3">
    <source>
        <dbReference type="Proteomes" id="UP000663853"/>
    </source>
</evidence>
<dbReference type="SUPFAM" id="SSF55729">
    <property type="entry name" value="Acyl-CoA N-acyltransferases (Nat)"/>
    <property type="match status" value="1"/>
</dbReference>
<gene>
    <name evidence="2" type="ORF">RDB_LOCUS73113</name>
</gene>
<dbReference type="InterPro" id="IPR016181">
    <property type="entry name" value="Acyl_CoA_acyltransferase"/>
</dbReference>
<protein>
    <recommendedName>
        <fullName evidence="1">N-acetyltransferase domain-containing protein</fullName>
    </recommendedName>
</protein>
<sequence length="403" mass="44013">MLHATINTTMPALSNIALTYDICVHTSAADFLEATGHALLVDQERRSNLILAHALERASWEATHVGMGASAATQGLAPHERSKAWWARRYSPDQPTVEVGRDFWVTCWSVQTPVTSAARPSELTPPHAVRLPKLDFAVSILASDPVFVFTPHPATSLSPSFLAPRAGRLVQQLAQYMPVGRMSRLFALYPVAETIAEAWTVHTGIPRAPESQCNVFSTFCTVATFSGVQPLPDGHQVVLAETSQTSHLARMYYDFETELALHPISNDQARQKVGRMIQQGQLWIYEYPVFNASKTHVDYYDICAIAALTRHTPTVAAISSIYTLPFARGRGIAEHLVGRVCNHVFAMNKSAVLFVPQGNATASNLLGRIGFYGMGPRASALGETAETWREIGFVGGARVSGGW</sequence>
<dbReference type="AlphaFoldDB" id="A0A8H3GWL9"/>
<dbReference type="Pfam" id="PF08445">
    <property type="entry name" value="FR47"/>
    <property type="match status" value="1"/>
</dbReference>
<evidence type="ECO:0000259" key="1">
    <source>
        <dbReference type="PROSITE" id="PS51186"/>
    </source>
</evidence>
<dbReference type="Proteomes" id="UP000663853">
    <property type="component" value="Unassembled WGS sequence"/>
</dbReference>
<dbReference type="InterPro" id="IPR013653">
    <property type="entry name" value="GCN5-like_dom"/>
</dbReference>
<feature type="domain" description="N-acetyltransferase" evidence="1">
    <location>
        <begin position="251"/>
        <end position="392"/>
    </location>
</feature>
<comment type="caution">
    <text evidence="2">The sequence shown here is derived from an EMBL/GenBank/DDBJ whole genome shotgun (WGS) entry which is preliminary data.</text>
</comment>
<dbReference type="Gene3D" id="3.40.630.30">
    <property type="match status" value="1"/>
</dbReference>
<reference evidence="2" key="1">
    <citation type="submission" date="2021-01" db="EMBL/GenBank/DDBJ databases">
        <authorList>
            <person name="Kaushik A."/>
        </authorList>
    </citation>
    <scope>NUCLEOTIDE SEQUENCE</scope>
    <source>
        <strain evidence="2">AG6-10EEA</strain>
    </source>
</reference>
<name>A0A8H3GWL9_9AGAM</name>
<accession>A0A8H3GWL9</accession>
<organism evidence="2 3">
    <name type="scientific">Rhizoctonia solani</name>
    <dbReference type="NCBI Taxonomy" id="456999"/>
    <lineage>
        <taxon>Eukaryota</taxon>
        <taxon>Fungi</taxon>
        <taxon>Dikarya</taxon>
        <taxon>Basidiomycota</taxon>
        <taxon>Agaricomycotina</taxon>
        <taxon>Agaricomycetes</taxon>
        <taxon>Cantharellales</taxon>
        <taxon>Ceratobasidiaceae</taxon>
        <taxon>Rhizoctonia</taxon>
    </lineage>
</organism>
<dbReference type="CDD" id="cd04301">
    <property type="entry name" value="NAT_SF"/>
    <property type="match status" value="1"/>
</dbReference>
<evidence type="ECO:0000313" key="2">
    <source>
        <dbReference type="EMBL" id="CAE6469898.1"/>
    </source>
</evidence>
<dbReference type="PROSITE" id="PS51186">
    <property type="entry name" value="GNAT"/>
    <property type="match status" value="1"/>
</dbReference>
<dbReference type="GO" id="GO:0016747">
    <property type="term" value="F:acyltransferase activity, transferring groups other than amino-acyl groups"/>
    <property type="evidence" value="ECO:0007669"/>
    <property type="project" value="InterPro"/>
</dbReference>
<dbReference type="InterPro" id="IPR000182">
    <property type="entry name" value="GNAT_dom"/>
</dbReference>
<proteinExistence type="predicted"/>